<feature type="region of interest" description="Disordered" evidence="1">
    <location>
        <begin position="189"/>
        <end position="228"/>
    </location>
</feature>
<keyword evidence="3" id="KW-1185">Reference proteome</keyword>
<comment type="caution">
    <text evidence="2">The sequence shown here is derived from an EMBL/GenBank/DDBJ whole genome shotgun (WGS) entry which is preliminary data.</text>
</comment>
<sequence>MSYDTNLHRTFDYQLSPAPLRIIDWAPVRSVARSVLQTGQGAKALTLVDDATANVSSVASAYVQQENQRSMHANRGPSASPAAAVAKSNVAAAGGPISAIGESTASQYPGLCAASPYYTPGMNGGTAATMGGGGQEEPCTLRVTDAVPQQQLQQKQQSDTWAPTPGEPAGGAVTGGAAATSVSLPHTVALSPETTSGSGKGAQHAGAATPVTTADGAQRSCASSSPSVAPPLLAKKVLHYGAAGMMYGFDSVYRKDSFGVLLGLLTGAGYHQVNTYYRPQQSAPPRHPESAKGKHGNWSGTLPTGAVAALPGPRSSLTAQLATNRSSSELGPCGAIETVAAPVIADLQAAEKTKSTTPPNMQPRLGPVIASQRHGQLQIYNALQLFWYWGARRWTGVLNIRVTPLPSGDALLPVCEYVVRTVMTECSVVVDDPVVYMHGFVVMLGRRTRAAEELGSGHSSATASSGAELKCHHRLSQAEASLNRAGLRHSLEAAAAASLTNGATDMATATTTINASRPSGANGTDHPSMSTAPGVRRDDVDARADKSIGDTLPHASSNAGVAHGSSSHHTTSSPKHAHSLPVSSAQPQHSSPPTAGTAIDSDHAQSAAQHGVAMPSESVSVVDSVRVAPLPEWLYWYQRCAQETTDEWLWNRAASEVAKDAARSGTPWWKPRHIKMGVGLSLRYRKPRGVNVYWGWSARVGRGMHFSGHIDVLRRMSCAVSSTFGFLDVSVRLRVNLVTLHQTALDAGVCWRPMPQVPEFAVRLATSANGATFGVEIADVAPALYGPVVARLSSWRSRRHNAEAAEPHAGIADCGEAGVSAAMPCVAGPPVSANQSNVSSGAPGGVTDGSGEDLVGLLPVTWNYLRGTGSIITSAISSVKVAVTSTLVSVSSASSDTRSGGGGGSAASNPTARGGVPDARHSPAPLSASSKFTTPAMASTLSVQPKLSCMALPDGQACLRYARRAWYALSDLGWLENMLRTSHVNVSMGVTSEPSDRHREWSLFLIINEK</sequence>
<reference evidence="3" key="1">
    <citation type="journal article" date="2021" name="Microbiol. Resour. Announc.">
        <title>LGAAP: Leishmaniinae Genome Assembly and Annotation Pipeline.</title>
        <authorList>
            <person name="Almutairi H."/>
            <person name="Urbaniak M.D."/>
            <person name="Bates M.D."/>
            <person name="Jariyapan N."/>
            <person name="Kwakye-Nuako G."/>
            <person name="Thomaz-Soccol V."/>
            <person name="Al-Salem W.S."/>
            <person name="Dillon R.J."/>
            <person name="Bates P.A."/>
            <person name="Gatherer D."/>
        </authorList>
    </citation>
    <scope>NUCLEOTIDE SEQUENCE [LARGE SCALE GENOMIC DNA]</scope>
</reference>
<feature type="compositionally biased region" description="Basic and acidic residues" evidence="1">
    <location>
        <begin position="535"/>
        <end position="548"/>
    </location>
</feature>
<dbReference type="RefSeq" id="XP_067064417.1">
    <property type="nucleotide sequence ID" value="XM_067207603.1"/>
</dbReference>
<evidence type="ECO:0000313" key="3">
    <source>
        <dbReference type="Proteomes" id="UP000674143"/>
    </source>
</evidence>
<evidence type="ECO:0000256" key="1">
    <source>
        <dbReference type="SAM" id="MobiDB-lite"/>
    </source>
</evidence>
<evidence type="ECO:0000313" key="2">
    <source>
        <dbReference type="EMBL" id="KAG5482411.1"/>
    </source>
</evidence>
<dbReference type="AlphaFoldDB" id="A0A836HQM0"/>
<dbReference type="GeneID" id="92361537"/>
<dbReference type="EMBL" id="JAFHLR010000016">
    <property type="protein sequence ID" value="KAG5482411.1"/>
    <property type="molecule type" value="Genomic_DNA"/>
</dbReference>
<feature type="compositionally biased region" description="Polar residues" evidence="1">
    <location>
        <begin position="513"/>
        <end position="531"/>
    </location>
</feature>
<proteinExistence type="predicted"/>
<feature type="compositionally biased region" description="Polar residues" evidence="1">
    <location>
        <begin position="581"/>
        <end position="594"/>
    </location>
</feature>
<protein>
    <submittedName>
        <fullName evidence="2">Uncharacterized protein</fullName>
    </submittedName>
</protein>
<feature type="region of interest" description="Disordered" evidence="1">
    <location>
        <begin position="148"/>
        <end position="177"/>
    </location>
</feature>
<organism evidence="2 3">
    <name type="scientific">Leishmania orientalis</name>
    <dbReference type="NCBI Taxonomy" id="2249476"/>
    <lineage>
        <taxon>Eukaryota</taxon>
        <taxon>Discoba</taxon>
        <taxon>Euglenozoa</taxon>
        <taxon>Kinetoplastea</taxon>
        <taxon>Metakinetoplastina</taxon>
        <taxon>Trypanosomatida</taxon>
        <taxon>Trypanosomatidae</taxon>
        <taxon>Leishmaniinae</taxon>
        <taxon>Leishmania</taxon>
    </lineage>
</organism>
<accession>A0A836HQM0</accession>
<gene>
    <name evidence="2" type="ORF">LSCM4_05669</name>
</gene>
<name>A0A836HQM0_9TRYP</name>
<feature type="region of interest" description="Disordered" evidence="1">
    <location>
        <begin position="278"/>
        <end position="305"/>
    </location>
</feature>
<feature type="region of interest" description="Disordered" evidence="1">
    <location>
        <begin position="513"/>
        <end position="618"/>
    </location>
</feature>
<dbReference type="Proteomes" id="UP000674143">
    <property type="component" value="Unassembled WGS sequence"/>
</dbReference>
<feature type="compositionally biased region" description="Low complexity" evidence="1">
    <location>
        <begin position="554"/>
        <end position="574"/>
    </location>
</feature>
<reference evidence="3" key="2">
    <citation type="journal article" date="2021" name="Sci. Data">
        <title>Chromosome-scale genome sequencing, assembly and annotation of six genomes from subfamily Leishmaniinae.</title>
        <authorList>
            <person name="Almutairi H."/>
            <person name="Urbaniak M.D."/>
            <person name="Bates M.D."/>
            <person name="Jariyapan N."/>
            <person name="Kwakye-Nuako G."/>
            <person name="Thomaz Soccol V."/>
            <person name="Al-Salem W.S."/>
            <person name="Dillon R.J."/>
            <person name="Bates P.A."/>
            <person name="Gatherer D."/>
        </authorList>
    </citation>
    <scope>NUCLEOTIDE SEQUENCE [LARGE SCALE GENOMIC DNA]</scope>
</reference>
<feature type="region of interest" description="Disordered" evidence="1">
    <location>
        <begin position="892"/>
        <end position="930"/>
    </location>
</feature>
<dbReference type="KEGG" id="loi:92361537"/>